<dbReference type="EMBL" id="JARDXE010000014">
    <property type="protein sequence ID" value="MDE8647617.1"/>
    <property type="molecule type" value="Genomic_DNA"/>
</dbReference>
<evidence type="ECO:0000313" key="2">
    <source>
        <dbReference type="EMBL" id="MDE8647617.1"/>
    </source>
</evidence>
<evidence type="ECO:0000256" key="1">
    <source>
        <dbReference type="SAM" id="Phobius"/>
    </source>
</evidence>
<dbReference type="RefSeq" id="WP_275232182.1">
    <property type="nucleotide sequence ID" value="NZ_JARDXE010000014.1"/>
</dbReference>
<evidence type="ECO:0008006" key="4">
    <source>
        <dbReference type="Google" id="ProtNLM"/>
    </source>
</evidence>
<keyword evidence="1" id="KW-1133">Transmembrane helix</keyword>
<gene>
    <name evidence="2" type="ORF">PXH69_21820</name>
</gene>
<keyword evidence="1" id="KW-0812">Transmembrane</keyword>
<comment type="caution">
    <text evidence="2">The sequence shown here is derived from an EMBL/GenBank/DDBJ whole genome shotgun (WGS) entry which is preliminary data.</text>
</comment>
<name>A0AAW6LQS9_RHOSG</name>
<keyword evidence="1" id="KW-0472">Membrane</keyword>
<feature type="transmembrane region" description="Helical" evidence="1">
    <location>
        <begin position="74"/>
        <end position="99"/>
    </location>
</feature>
<sequence length="110" mass="11480">MLIGLGFLAFAITFHLFAARIAAGEGYGRRLPAASSASSSRLSGQVRRAQTVGWVLSIVGTVRILGPYWGTEPLLVGGLAVVVLGLVNGLPSLAVNALCNRYQKKGTSPQ</sequence>
<evidence type="ECO:0000313" key="3">
    <source>
        <dbReference type="Proteomes" id="UP001217325"/>
    </source>
</evidence>
<reference evidence="2" key="1">
    <citation type="submission" date="2023-02" db="EMBL/GenBank/DDBJ databases">
        <title>A novel hydrolase synthesized by Rhodococcus erythropolis HQ is responsible for the detoxification of Zearalenone.</title>
        <authorList>
            <person name="Hu J."/>
            <person name="Xu J."/>
        </authorList>
    </citation>
    <scope>NUCLEOTIDE SEQUENCE</scope>
    <source>
        <strain evidence="2">HQ</strain>
    </source>
</reference>
<protein>
    <recommendedName>
        <fullName evidence="4">DUF3784 domain-containing protein</fullName>
    </recommendedName>
</protein>
<dbReference type="Proteomes" id="UP001217325">
    <property type="component" value="Unassembled WGS sequence"/>
</dbReference>
<organism evidence="2 3">
    <name type="scientific">Rhodococcus qingshengii</name>
    <dbReference type="NCBI Taxonomy" id="334542"/>
    <lineage>
        <taxon>Bacteria</taxon>
        <taxon>Bacillati</taxon>
        <taxon>Actinomycetota</taxon>
        <taxon>Actinomycetes</taxon>
        <taxon>Mycobacteriales</taxon>
        <taxon>Nocardiaceae</taxon>
        <taxon>Rhodococcus</taxon>
        <taxon>Rhodococcus erythropolis group</taxon>
    </lineage>
</organism>
<proteinExistence type="predicted"/>
<accession>A0AAW6LQS9</accession>
<dbReference type="AlphaFoldDB" id="A0AAW6LQS9"/>